<evidence type="ECO:0000256" key="3">
    <source>
        <dbReference type="ARBA" id="ARBA00022679"/>
    </source>
</evidence>
<dbReference type="PANTHER" id="PTHR45875:SF1">
    <property type="entry name" value="METHYLTRANSFERASE N6AMT1"/>
    <property type="match status" value="1"/>
</dbReference>
<evidence type="ECO:0000256" key="1">
    <source>
        <dbReference type="ARBA" id="ARBA00006149"/>
    </source>
</evidence>
<dbReference type="AlphaFoldDB" id="X1NMJ6"/>
<dbReference type="CDD" id="cd02440">
    <property type="entry name" value="AdoMet_MTases"/>
    <property type="match status" value="1"/>
</dbReference>
<sequence length="185" mass="21310">MVRLMQIYQPAEDSYLLSKILKDFLKNKDKFLSILDIGSGSGIQAQICRDLKFKNILTADINPKAVEHLKQQGFNAIKSDLFSNIKKQFNLIIFDPPYLPKDKREPKDSQITTTAGKQGYEIIIKFLKQAKSHLTKQGTILLLFSSLSKPKIILNQAKKLNYKIKLLKTKKLFFEKLFVYEIINS</sequence>
<dbReference type="NCBIfam" id="TIGR00537">
    <property type="entry name" value="hemK_rel_arch"/>
    <property type="match status" value="1"/>
</dbReference>
<protein>
    <recommendedName>
        <fullName evidence="5">Methyltransferase small domain-containing protein</fullName>
    </recommendedName>
</protein>
<keyword evidence="2" id="KW-0489">Methyltransferase</keyword>
<dbReference type="InterPro" id="IPR004557">
    <property type="entry name" value="PrmC-related"/>
</dbReference>
<reference evidence="6" key="1">
    <citation type="journal article" date="2014" name="Front. Microbiol.">
        <title>High frequency of phylogenetically diverse reductive dehalogenase-homologous genes in deep subseafloor sedimentary metagenomes.</title>
        <authorList>
            <person name="Kawai M."/>
            <person name="Futagami T."/>
            <person name="Toyoda A."/>
            <person name="Takaki Y."/>
            <person name="Nishi S."/>
            <person name="Hori S."/>
            <person name="Arai W."/>
            <person name="Tsubouchi T."/>
            <person name="Morono Y."/>
            <person name="Uchiyama I."/>
            <person name="Ito T."/>
            <person name="Fujiyama A."/>
            <person name="Inagaki F."/>
            <person name="Takami H."/>
        </authorList>
    </citation>
    <scope>NUCLEOTIDE SEQUENCE</scope>
    <source>
        <strain evidence="6">Expedition CK06-06</strain>
    </source>
</reference>
<dbReference type="GO" id="GO:0003676">
    <property type="term" value="F:nucleic acid binding"/>
    <property type="evidence" value="ECO:0007669"/>
    <property type="project" value="InterPro"/>
</dbReference>
<evidence type="ECO:0000313" key="6">
    <source>
        <dbReference type="EMBL" id="GAI19904.1"/>
    </source>
</evidence>
<evidence type="ECO:0000259" key="5">
    <source>
        <dbReference type="Pfam" id="PF05175"/>
    </source>
</evidence>
<accession>X1NMJ6</accession>
<dbReference type="SUPFAM" id="SSF53335">
    <property type="entry name" value="S-adenosyl-L-methionine-dependent methyltransferases"/>
    <property type="match status" value="1"/>
</dbReference>
<dbReference type="InterPro" id="IPR052190">
    <property type="entry name" value="Euk-Arch_PrmC-MTase"/>
</dbReference>
<dbReference type="GO" id="GO:0008757">
    <property type="term" value="F:S-adenosylmethionine-dependent methyltransferase activity"/>
    <property type="evidence" value="ECO:0007669"/>
    <property type="project" value="TreeGrafter"/>
</dbReference>
<dbReference type="PANTHER" id="PTHR45875">
    <property type="entry name" value="METHYLTRANSFERASE N6AMT1"/>
    <property type="match status" value="1"/>
</dbReference>
<dbReference type="EMBL" id="BARV01018443">
    <property type="protein sequence ID" value="GAI19904.1"/>
    <property type="molecule type" value="Genomic_DNA"/>
</dbReference>
<comment type="caution">
    <text evidence="6">The sequence shown here is derived from an EMBL/GenBank/DDBJ whole genome shotgun (WGS) entry which is preliminary data.</text>
</comment>
<dbReference type="GO" id="GO:0008276">
    <property type="term" value="F:protein methyltransferase activity"/>
    <property type="evidence" value="ECO:0007669"/>
    <property type="project" value="TreeGrafter"/>
</dbReference>
<dbReference type="InterPro" id="IPR007848">
    <property type="entry name" value="Small_mtfrase_dom"/>
</dbReference>
<evidence type="ECO:0000256" key="2">
    <source>
        <dbReference type="ARBA" id="ARBA00022603"/>
    </source>
</evidence>
<gene>
    <name evidence="6" type="ORF">S06H3_31187</name>
</gene>
<proteinExistence type="inferred from homology"/>
<dbReference type="InterPro" id="IPR002052">
    <property type="entry name" value="DNA_methylase_N6_adenine_CS"/>
</dbReference>
<dbReference type="PROSITE" id="PS00092">
    <property type="entry name" value="N6_MTASE"/>
    <property type="match status" value="1"/>
</dbReference>
<organism evidence="6">
    <name type="scientific">marine sediment metagenome</name>
    <dbReference type="NCBI Taxonomy" id="412755"/>
    <lineage>
        <taxon>unclassified sequences</taxon>
        <taxon>metagenomes</taxon>
        <taxon>ecological metagenomes</taxon>
    </lineage>
</organism>
<name>X1NMJ6_9ZZZZ</name>
<dbReference type="GO" id="GO:0035657">
    <property type="term" value="C:eRF1 methyltransferase complex"/>
    <property type="evidence" value="ECO:0007669"/>
    <property type="project" value="TreeGrafter"/>
</dbReference>
<comment type="similarity">
    <text evidence="1">Belongs to the eukaryotic/archaeal PrmC-related family.</text>
</comment>
<feature type="domain" description="Methyltransferase small" evidence="5">
    <location>
        <begin position="18"/>
        <end position="156"/>
    </location>
</feature>
<dbReference type="InterPro" id="IPR029063">
    <property type="entry name" value="SAM-dependent_MTases_sf"/>
</dbReference>
<keyword evidence="4" id="KW-0949">S-adenosyl-L-methionine</keyword>
<evidence type="ECO:0000256" key="4">
    <source>
        <dbReference type="ARBA" id="ARBA00022691"/>
    </source>
</evidence>
<dbReference type="Pfam" id="PF05175">
    <property type="entry name" value="MTS"/>
    <property type="match status" value="1"/>
</dbReference>
<dbReference type="GO" id="GO:0032259">
    <property type="term" value="P:methylation"/>
    <property type="evidence" value="ECO:0007669"/>
    <property type="project" value="UniProtKB-KW"/>
</dbReference>
<dbReference type="Gene3D" id="3.40.50.150">
    <property type="entry name" value="Vaccinia Virus protein VP39"/>
    <property type="match status" value="1"/>
</dbReference>
<keyword evidence="3" id="KW-0808">Transferase</keyword>